<reference evidence="1" key="1">
    <citation type="submission" date="2020-11" db="EMBL/GenBank/DDBJ databases">
        <authorList>
            <consortium name="DOE Joint Genome Institute"/>
            <person name="Ahrendt S."/>
            <person name="Riley R."/>
            <person name="Andreopoulos W."/>
            <person name="Labutti K."/>
            <person name="Pangilinan J."/>
            <person name="Ruiz-Duenas F.J."/>
            <person name="Barrasa J.M."/>
            <person name="Sanchez-Garcia M."/>
            <person name="Camarero S."/>
            <person name="Miyauchi S."/>
            <person name="Serrano A."/>
            <person name="Linde D."/>
            <person name="Babiker R."/>
            <person name="Drula E."/>
            <person name="Ayuso-Fernandez I."/>
            <person name="Pacheco R."/>
            <person name="Padilla G."/>
            <person name="Ferreira P."/>
            <person name="Barriuso J."/>
            <person name="Kellner H."/>
            <person name="Castanera R."/>
            <person name="Alfaro M."/>
            <person name="Ramirez L."/>
            <person name="Pisabarro A.G."/>
            <person name="Kuo A."/>
            <person name="Tritt A."/>
            <person name="Lipzen A."/>
            <person name="He G."/>
            <person name="Yan M."/>
            <person name="Ng V."/>
            <person name="Cullen D."/>
            <person name="Martin F."/>
            <person name="Rosso M.-N."/>
            <person name="Henrissat B."/>
            <person name="Hibbett D."/>
            <person name="Martinez A.T."/>
            <person name="Grigoriev I.V."/>
        </authorList>
    </citation>
    <scope>NUCLEOTIDE SEQUENCE</scope>
    <source>
        <strain evidence="1">MF-IS2</strain>
    </source>
</reference>
<evidence type="ECO:0000313" key="1">
    <source>
        <dbReference type="EMBL" id="KAF9441271.1"/>
    </source>
</evidence>
<sequence length="139" mass="15520">MNLERLGVLKTVPLQSFNFNDIRFDRRPTIFQIKEGDISLQRVGWITGGLGDLPGPGWILRASGIVDSQGKQPDGFRLMRASDEPTWKADLEKNLATWTEMAPYHPVTILGKGGRSCACFQFHVPGELWVLSLPCVQPL</sequence>
<name>A0A9P5X1P9_9AGAR</name>
<accession>A0A9P5X1P9</accession>
<dbReference type="EMBL" id="MU151735">
    <property type="protein sequence ID" value="KAF9441967.1"/>
    <property type="molecule type" value="Genomic_DNA"/>
</dbReference>
<protein>
    <submittedName>
        <fullName evidence="1">Uncharacterized protein</fullName>
    </submittedName>
</protein>
<organism evidence="1 3">
    <name type="scientific">Macrolepiota fuliginosa MF-IS2</name>
    <dbReference type="NCBI Taxonomy" id="1400762"/>
    <lineage>
        <taxon>Eukaryota</taxon>
        <taxon>Fungi</taxon>
        <taxon>Dikarya</taxon>
        <taxon>Basidiomycota</taxon>
        <taxon>Agaricomycotina</taxon>
        <taxon>Agaricomycetes</taxon>
        <taxon>Agaricomycetidae</taxon>
        <taxon>Agaricales</taxon>
        <taxon>Agaricineae</taxon>
        <taxon>Agaricaceae</taxon>
        <taxon>Macrolepiota</taxon>
    </lineage>
</organism>
<proteinExistence type="predicted"/>
<dbReference type="EMBL" id="MU151981">
    <property type="protein sequence ID" value="KAF9441271.1"/>
    <property type="molecule type" value="Genomic_DNA"/>
</dbReference>
<keyword evidence="3" id="KW-1185">Reference proteome</keyword>
<evidence type="ECO:0000313" key="3">
    <source>
        <dbReference type="Proteomes" id="UP000807342"/>
    </source>
</evidence>
<dbReference type="Proteomes" id="UP000807342">
    <property type="component" value="Unassembled WGS sequence"/>
</dbReference>
<dbReference type="AlphaFoldDB" id="A0A9P5X1P9"/>
<comment type="caution">
    <text evidence="1">The sequence shown here is derived from an EMBL/GenBank/DDBJ whole genome shotgun (WGS) entry which is preliminary data.</text>
</comment>
<evidence type="ECO:0000313" key="2">
    <source>
        <dbReference type="EMBL" id="KAF9441967.1"/>
    </source>
</evidence>
<gene>
    <name evidence="2" type="ORF">P691DRAFT_811595</name>
    <name evidence="1" type="ORF">P691DRAFT_813273</name>
</gene>